<evidence type="ECO:0000256" key="11">
    <source>
        <dbReference type="ARBA" id="ARBA00023180"/>
    </source>
</evidence>
<dbReference type="Gene3D" id="3.80.10.10">
    <property type="entry name" value="Ribonuclease Inhibitor"/>
    <property type="match status" value="3"/>
</dbReference>
<dbReference type="FunFam" id="3.80.10.10:FF:000101">
    <property type="entry name" value="LRR receptor-like serine/threonine-protein kinase ERECTA"/>
    <property type="match status" value="1"/>
</dbReference>
<evidence type="ECO:0000256" key="4">
    <source>
        <dbReference type="ARBA" id="ARBA00022729"/>
    </source>
</evidence>
<dbReference type="SMART" id="SM00369">
    <property type="entry name" value="LRR_TYP"/>
    <property type="match status" value="7"/>
</dbReference>
<keyword evidence="8" id="KW-1133">Transmembrane helix</keyword>
<keyword evidence="3" id="KW-0812">Transmembrane</keyword>
<dbReference type="AlphaFoldDB" id="A0A7J6WIY0"/>
<keyword evidence="7" id="KW-0067">ATP-binding</keyword>
<evidence type="ECO:0000256" key="12">
    <source>
        <dbReference type="SAM" id="SignalP"/>
    </source>
</evidence>
<evidence type="ECO:0000256" key="9">
    <source>
        <dbReference type="ARBA" id="ARBA00023136"/>
    </source>
</evidence>
<name>A0A7J6WIY0_THATH</name>
<evidence type="ECO:0000256" key="8">
    <source>
        <dbReference type="ARBA" id="ARBA00022989"/>
    </source>
</evidence>
<dbReference type="Pfam" id="PF08263">
    <property type="entry name" value="LRRNT_2"/>
    <property type="match status" value="1"/>
</dbReference>
<keyword evidence="14" id="KW-0418">Kinase</keyword>
<dbReference type="OrthoDB" id="4062651at2759"/>
<dbReference type="Pfam" id="PF13855">
    <property type="entry name" value="LRR_8"/>
    <property type="match status" value="2"/>
</dbReference>
<dbReference type="InterPro" id="IPR003591">
    <property type="entry name" value="Leu-rich_rpt_typical-subtyp"/>
</dbReference>
<sequence length="428" mass="47532">MELWNTPICLLILLSIPSYVLPLQDKLKGHQISIDQSGLLAFKKSISSDPQNFLDNWNKTTHICQWNGVSCSQNRTRVTGLDLKRKYLQGTISPFLCNLSYLEQLDLSENSLHGSIPIEFGSLSSLEEFSLRANQVQDEVPESFGQLKHLRFIDLSRNQLRGRLPLSLFYNCTILQYVDLSDNMFIGFIPSQIGHHLYSLETLRLYLNQLSGIIPASLSNSSSLMELDLEYNFLTGTLPSEILQNMPLLEILYLSGNSLESNDANTNLSPFFTSISNLTHLRELQLAGNMLGGKLPAVIGMLNTNLSEIHLEDNLIHDFGIARLVMDVGGVKETTGNTDSSTANLLCGSIGYIAPGDQIPEVRNTWEISIIELLELGLLCTQETPSTRPTMIDAADDLDRLKRYLSGDNTMTFASSLGLSSSVVILKN</sequence>
<keyword evidence="10 14" id="KW-0675">Receptor</keyword>
<evidence type="ECO:0000256" key="3">
    <source>
        <dbReference type="ARBA" id="ARBA00022692"/>
    </source>
</evidence>
<keyword evidence="5" id="KW-0677">Repeat</keyword>
<reference evidence="14 15" key="1">
    <citation type="submission" date="2020-06" db="EMBL/GenBank/DDBJ databases">
        <title>Transcriptomic and genomic resources for Thalictrum thalictroides and T. hernandezii: Facilitating candidate gene discovery in an emerging model plant lineage.</title>
        <authorList>
            <person name="Arias T."/>
            <person name="Riano-Pachon D.M."/>
            <person name="Di Stilio V.S."/>
        </authorList>
    </citation>
    <scope>NUCLEOTIDE SEQUENCE [LARGE SCALE GENOMIC DNA]</scope>
    <source>
        <strain evidence="15">cv. WT478/WT964</strain>
        <tissue evidence="14">Leaves</tissue>
    </source>
</reference>
<dbReference type="GO" id="GO:0016020">
    <property type="term" value="C:membrane"/>
    <property type="evidence" value="ECO:0007669"/>
    <property type="project" value="UniProtKB-SubCell"/>
</dbReference>
<evidence type="ECO:0000256" key="1">
    <source>
        <dbReference type="ARBA" id="ARBA00004479"/>
    </source>
</evidence>
<dbReference type="SUPFAM" id="SSF52058">
    <property type="entry name" value="L domain-like"/>
    <property type="match status" value="1"/>
</dbReference>
<dbReference type="EMBL" id="JABWDY010014790">
    <property type="protein sequence ID" value="KAF5197349.1"/>
    <property type="molecule type" value="Genomic_DNA"/>
</dbReference>
<proteinExistence type="predicted"/>
<dbReference type="InterPro" id="IPR032675">
    <property type="entry name" value="LRR_dom_sf"/>
</dbReference>
<protein>
    <submittedName>
        <fullName evidence="14">Leucine-rich repeat receptor-like protein kinase</fullName>
    </submittedName>
</protein>
<gene>
    <name evidence="14" type="ORF">FRX31_013065</name>
</gene>
<feature type="chain" id="PRO_5029767391" evidence="12">
    <location>
        <begin position="23"/>
        <end position="428"/>
    </location>
</feature>
<accession>A0A7J6WIY0</accession>
<evidence type="ECO:0000256" key="10">
    <source>
        <dbReference type="ARBA" id="ARBA00023170"/>
    </source>
</evidence>
<feature type="domain" description="Leucine-rich repeat-containing N-terminal plant-type" evidence="13">
    <location>
        <begin position="35"/>
        <end position="72"/>
    </location>
</feature>
<keyword evidence="14" id="KW-0808">Transferase</keyword>
<feature type="signal peptide" evidence="12">
    <location>
        <begin position="1"/>
        <end position="22"/>
    </location>
</feature>
<keyword evidence="6" id="KW-0547">Nucleotide-binding</keyword>
<dbReference type="Pfam" id="PF00560">
    <property type="entry name" value="LRR_1"/>
    <property type="match status" value="1"/>
</dbReference>
<comment type="caution">
    <text evidence="14">The sequence shown here is derived from an EMBL/GenBank/DDBJ whole genome shotgun (WGS) entry which is preliminary data.</text>
</comment>
<organism evidence="14 15">
    <name type="scientific">Thalictrum thalictroides</name>
    <name type="common">Rue-anemone</name>
    <name type="synonym">Anemone thalictroides</name>
    <dbReference type="NCBI Taxonomy" id="46969"/>
    <lineage>
        <taxon>Eukaryota</taxon>
        <taxon>Viridiplantae</taxon>
        <taxon>Streptophyta</taxon>
        <taxon>Embryophyta</taxon>
        <taxon>Tracheophyta</taxon>
        <taxon>Spermatophyta</taxon>
        <taxon>Magnoliopsida</taxon>
        <taxon>Ranunculales</taxon>
        <taxon>Ranunculaceae</taxon>
        <taxon>Thalictroideae</taxon>
        <taxon>Thalictrum</taxon>
    </lineage>
</organism>
<keyword evidence="4 12" id="KW-0732">Signal</keyword>
<dbReference type="InterPro" id="IPR013210">
    <property type="entry name" value="LRR_N_plant-typ"/>
</dbReference>
<evidence type="ECO:0000256" key="6">
    <source>
        <dbReference type="ARBA" id="ARBA00022741"/>
    </source>
</evidence>
<evidence type="ECO:0000256" key="7">
    <source>
        <dbReference type="ARBA" id="ARBA00022840"/>
    </source>
</evidence>
<comment type="subcellular location">
    <subcellularLocation>
        <location evidence="1">Membrane</location>
        <topology evidence="1">Single-pass type I membrane protein</topology>
    </subcellularLocation>
</comment>
<dbReference type="GO" id="GO:0016301">
    <property type="term" value="F:kinase activity"/>
    <property type="evidence" value="ECO:0007669"/>
    <property type="project" value="UniProtKB-KW"/>
</dbReference>
<evidence type="ECO:0000313" key="15">
    <source>
        <dbReference type="Proteomes" id="UP000554482"/>
    </source>
</evidence>
<keyword evidence="2" id="KW-0433">Leucine-rich repeat</keyword>
<keyword evidence="15" id="KW-1185">Reference proteome</keyword>
<dbReference type="PRINTS" id="PR00019">
    <property type="entry name" value="LEURICHRPT"/>
</dbReference>
<evidence type="ECO:0000259" key="13">
    <source>
        <dbReference type="Pfam" id="PF08263"/>
    </source>
</evidence>
<dbReference type="GO" id="GO:0005524">
    <property type="term" value="F:ATP binding"/>
    <property type="evidence" value="ECO:0007669"/>
    <property type="project" value="UniProtKB-KW"/>
</dbReference>
<evidence type="ECO:0000313" key="14">
    <source>
        <dbReference type="EMBL" id="KAF5197349.1"/>
    </source>
</evidence>
<dbReference type="Proteomes" id="UP000554482">
    <property type="component" value="Unassembled WGS sequence"/>
</dbReference>
<dbReference type="PANTHER" id="PTHR48065">
    <property type="entry name" value="OS10G0469600 PROTEIN"/>
    <property type="match status" value="1"/>
</dbReference>
<dbReference type="InterPro" id="IPR001611">
    <property type="entry name" value="Leu-rich_rpt"/>
</dbReference>
<evidence type="ECO:0000256" key="2">
    <source>
        <dbReference type="ARBA" id="ARBA00022614"/>
    </source>
</evidence>
<keyword evidence="11" id="KW-0325">Glycoprotein</keyword>
<evidence type="ECO:0000256" key="5">
    <source>
        <dbReference type="ARBA" id="ARBA00022737"/>
    </source>
</evidence>
<dbReference type="PANTHER" id="PTHR48065:SF75">
    <property type="entry name" value="LEUCINE-RICH REPEAT-CONTAINING N-TERMINAL PLANT-TYPE DOMAIN-CONTAINING PROTEIN"/>
    <property type="match status" value="1"/>
</dbReference>
<keyword evidence="9" id="KW-0472">Membrane</keyword>